<keyword evidence="13" id="KW-0576">Peroxisome</keyword>
<evidence type="ECO:0000256" key="18">
    <source>
        <dbReference type="ARBA" id="ARBA00048738"/>
    </source>
</evidence>
<evidence type="ECO:0000256" key="15">
    <source>
        <dbReference type="ARBA" id="ARBA00044451"/>
    </source>
</evidence>
<evidence type="ECO:0000256" key="6">
    <source>
        <dbReference type="ARBA" id="ARBA00011881"/>
    </source>
</evidence>
<dbReference type="Gene3D" id="3.40.50.970">
    <property type="match status" value="2"/>
</dbReference>
<comment type="catalytic activity">
    <reaction evidence="16">
        <text>an (R)-2-hydroxy-long-chain-fatty acyl-CoA = a long-chain fatty aldehyde + formyl-CoA</text>
        <dbReference type="Rhea" id="RHEA:67444"/>
        <dbReference type="ChEBI" id="CHEBI:17176"/>
        <dbReference type="ChEBI" id="CHEBI:57376"/>
        <dbReference type="ChEBI" id="CHEBI:170012"/>
        <dbReference type="EC" id="4.1.2.63"/>
    </reaction>
    <physiologicalReaction direction="left-to-right" evidence="16">
        <dbReference type="Rhea" id="RHEA:67445"/>
    </physiologicalReaction>
</comment>
<sequence>MADELIEGCAVLAKSLKDQGVQYVFGIVGIPVIEVAMAVQREGIKFIAMRNEQAASYAASAIGYLTGRPACCLVVSGPGLVHAIAGMSNAMENCWPMIVIGGSSERDQDKMGAFQEYPQVESARLYSKLTCQPSRIERIPYYVEKAYRTSIYGRPGPVYIDIPGNFVLTQVPAKDVRYIPRCPPPPKTCASTEDVKRAVDVLSSAKKPLVIIGKGAAYAQCEEELRSLVEGCRLPFLPTPMGKGTLPDDHTLCVAGARSTALQEADVILLLGARLNWILHFGAPPRFRADVKFIQIDISPEEIGNNVHPAVGLCGDLKSVLAQMNSELGQRRPAFVLNSQSDWWKVLHEKVAKNRASVDQNSADKALPLNYYAAFDEVNKIIPKDAIVVSEGANTMDISRTCIPNILPRHRLDAGTFGTMGVGVGFAIAAAVWCQDHAPGKRVVCIQGDSAFGFSGFEVETVCRYRLPIIFVVINNNGISRSFSEEVFNSLEGTDRFITHPPTVLSPNARYDKVLAAFGGNGYYCQTPGEIQKALTESLANTKQPSMLNIMINTMADRRAQARIFLVGVYTAKQDVRGLPNKA</sequence>
<keyword evidence="29" id="KW-1185">Reference proteome</keyword>
<dbReference type="CDD" id="cd02004">
    <property type="entry name" value="TPP_BZL_OCoD_HPCL"/>
    <property type="match status" value="1"/>
</dbReference>
<keyword evidence="7" id="KW-0597">Phosphoprotein</keyword>
<proteinExistence type="inferred from homology"/>
<evidence type="ECO:0000256" key="19">
    <source>
        <dbReference type="ARBA" id="ARBA00050321"/>
    </source>
</evidence>
<reference evidence="28" key="2">
    <citation type="submission" date="2020-11" db="EMBL/GenBank/DDBJ databases">
        <authorList>
            <person name="McCartney M.A."/>
            <person name="Auch B."/>
            <person name="Kono T."/>
            <person name="Mallez S."/>
            <person name="Becker A."/>
            <person name="Gohl D.M."/>
            <person name="Silverstein K.A.T."/>
            <person name="Koren S."/>
            <person name="Bechman K.B."/>
            <person name="Herman A."/>
            <person name="Abrahante J.E."/>
            <person name="Garbe J."/>
        </authorList>
    </citation>
    <scope>NUCLEOTIDE SEQUENCE</scope>
    <source>
        <strain evidence="28">Duluth1</strain>
        <tissue evidence="28">Whole animal</tissue>
    </source>
</reference>
<dbReference type="FunFam" id="3.40.50.970:FF:000027">
    <property type="entry name" value="2-hydroxyacyl-CoA lyase 1"/>
    <property type="match status" value="1"/>
</dbReference>
<dbReference type="GO" id="GO:0005777">
    <property type="term" value="C:peroxisome"/>
    <property type="evidence" value="ECO:0007669"/>
    <property type="project" value="UniProtKB-SubCell"/>
</dbReference>
<evidence type="ECO:0000259" key="25">
    <source>
        <dbReference type="Pfam" id="PF00205"/>
    </source>
</evidence>
<evidence type="ECO:0000256" key="23">
    <source>
        <dbReference type="ARBA" id="ARBA00081652"/>
    </source>
</evidence>
<dbReference type="FunFam" id="3.40.50.970:FF:000038">
    <property type="entry name" value="2-hydroxyacyl-CoA lyase 1 isoform X1"/>
    <property type="match status" value="1"/>
</dbReference>
<comment type="subunit">
    <text evidence="6">Homotetramer.</text>
</comment>
<dbReference type="InterPro" id="IPR011766">
    <property type="entry name" value="TPP_enzyme_TPP-bd"/>
</dbReference>
<feature type="domain" description="Thiamine pyrophosphate enzyme N-terminal TPP-binding" evidence="27">
    <location>
        <begin position="8"/>
        <end position="117"/>
    </location>
</feature>
<evidence type="ECO:0000256" key="7">
    <source>
        <dbReference type="ARBA" id="ARBA00022553"/>
    </source>
</evidence>
<comment type="catalytic activity">
    <reaction evidence="19">
        <text>2-hydroxy-3-methylhexadecanoyl-CoA = 2-methylpentadecanal + formyl-CoA</text>
        <dbReference type="Rhea" id="RHEA:25379"/>
        <dbReference type="ChEBI" id="CHEBI:49190"/>
        <dbReference type="ChEBI" id="CHEBI:57376"/>
        <dbReference type="ChEBI" id="CHEBI:58784"/>
    </reaction>
    <physiologicalReaction direction="left-to-right" evidence="19">
        <dbReference type="Rhea" id="RHEA:25380"/>
    </physiologicalReaction>
</comment>
<dbReference type="GO" id="GO:0106359">
    <property type="term" value="F:2-hydroxyacyl-CoA lyase activity"/>
    <property type="evidence" value="ECO:0007669"/>
    <property type="project" value="UniProtKB-EC"/>
</dbReference>
<evidence type="ECO:0000313" key="28">
    <source>
        <dbReference type="EMBL" id="KAH3721498.1"/>
    </source>
</evidence>
<name>A0A9D4CDK3_DREPO</name>
<keyword evidence="9" id="KW-0276">Fatty acid metabolism</keyword>
<comment type="cofactor">
    <cofactor evidence="2">
        <name>thiamine diphosphate</name>
        <dbReference type="ChEBI" id="CHEBI:58937"/>
    </cofactor>
</comment>
<dbReference type="InterPro" id="IPR045025">
    <property type="entry name" value="HACL1-like"/>
</dbReference>
<evidence type="ECO:0000256" key="2">
    <source>
        <dbReference type="ARBA" id="ARBA00001964"/>
    </source>
</evidence>
<reference evidence="28" key="1">
    <citation type="journal article" date="2019" name="bioRxiv">
        <title>The Genome of the Zebra Mussel, Dreissena polymorpha: A Resource for Invasive Species Research.</title>
        <authorList>
            <person name="McCartney M.A."/>
            <person name="Auch B."/>
            <person name="Kono T."/>
            <person name="Mallez S."/>
            <person name="Zhang Y."/>
            <person name="Obille A."/>
            <person name="Becker A."/>
            <person name="Abrahante J.E."/>
            <person name="Garbe J."/>
            <person name="Badalamenti J.P."/>
            <person name="Herman A."/>
            <person name="Mangelson H."/>
            <person name="Liachko I."/>
            <person name="Sullivan S."/>
            <person name="Sone E.D."/>
            <person name="Koren S."/>
            <person name="Silverstein K.A.T."/>
            <person name="Beckman K.B."/>
            <person name="Gohl D.M."/>
        </authorList>
    </citation>
    <scope>NUCLEOTIDE SEQUENCE</scope>
    <source>
        <strain evidence="28">Duluth1</strain>
        <tissue evidence="28">Whole animal</tissue>
    </source>
</reference>
<evidence type="ECO:0000256" key="21">
    <source>
        <dbReference type="ARBA" id="ARBA00069582"/>
    </source>
</evidence>
<evidence type="ECO:0000256" key="12">
    <source>
        <dbReference type="ARBA" id="ARBA00023098"/>
    </source>
</evidence>
<feature type="domain" description="Thiamine pyrophosphate enzyme TPP-binding" evidence="26">
    <location>
        <begin position="393"/>
        <end position="550"/>
    </location>
</feature>
<comment type="catalytic activity">
    <reaction evidence="15">
        <text>a 2-hydroxy-3-methyl fatty acyl-CoA = a 2-methyl-branched fatty aldehyde + formyl-CoA</text>
        <dbReference type="Rhea" id="RHEA:25375"/>
        <dbReference type="ChEBI" id="CHEBI:49188"/>
        <dbReference type="ChEBI" id="CHEBI:57376"/>
        <dbReference type="ChEBI" id="CHEBI:58783"/>
        <dbReference type="EC" id="4.1.2.63"/>
    </reaction>
    <physiologicalReaction direction="left-to-right" evidence="15">
        <dbReference type="Rhea" id="RHEA:25376"/>
    </physiologicalReaction>
</comment>
<comment type="similarity">
    <text evidence="5 24">Belongs to the TPP enzyme family.</text>
</comment>
<evidence type="ECO:0000313" key="29">
    <source>
        <dbReference type="Proteomes" id="UP000828390"/>
    </source>
</evidence>
<comment type="pathway">
    <text evidence="4">Lipid metabolism; fatty acid metabolism.</text>
</comment>
<evidence type="ECO:0000256" key="4">
    <source>
        <dbReference type="ARBA" id="ARBA00004872"/>
    </source>
</evidence>
<dbReference type="PANTHER" id="PTHR43710:SF2">
    <property type="entry name" value="2-HYDROXYACYL-COA LYASE 1"/>
    <property type="match status" value="1"/>
</dbReference>
<evidence type="ECO:0000256" key="5">
    <source>
        <dbReference type="ARBA" id="ARBA00007812"/>
    </source>
</evidence>
<dbReference type="SUPFAM" id="SSF52518">
    <property type="entry name" value="Thiamin diphosphate-binding fold (THDP-binding)"/>
    <property type="match status" value="2"/>
</dbReference>
<keyword evidence="14" id="KW-0456">Lyase</keyword>
<evidence type="ECO:0000256" key="16">
    <source>
        <dbReference type="ARBA" id="ARBA00044454"/>
    </source>
</evidence>
<dbReference type="InterPro" id="IPR012001">
    <property type="entry name" value="Thiamin_PyroP_enz_TPP-bd_dom"/>
</dbReference>
<comment type="catalytic activity">
    <reaction evidence="20">
        <text>2-hydroxyphytanoyl-CoA = 2,6,10,14-tetramethylpentadecanal + formyl-CoA</text>
        <dbReference type="Rhea" id="RHEA:25355"/>
        <dbReference type="ChEBI" id="CHEBI:49189"/>
        <dbReference type="ChEBI" id="CHEBI:57334"/>
        <dbReference type="ChEBI" id="CHEBI:57376"/>
    </reaction>
    <physiologicalReaction direction="left-to-right" evidence="20">
        <dbReference type="Rhea" id="RHEA:25356"/>
    </physiologicalReaction>
</comment>
<dbReference type="InterPro" id="IPR029061">
    <property type="entry name" value="THDP-binding"/>
</dbReference>
<dbReference type="EC" id="4.1.2.63" evidence="17"/>
<dbReference type="CDD" id="cd07035">
    <property type="entry name" value="TPP_PYR_POX_like"/>
    <property type="match status" value="1"/>
</dbReference>
<evidence type="ECO:0000256" key="10">
    <source>
        <dbReference type="ARBA" id="ARBA00022842"/>
    </source>
</evidence>
<dbReference type="NCBIfam" id="NF006721">
    <property type="entry name" value="PRK09259.1"/>
    <property type="match status" value="1"/>
</dbReference>
<dbReference type="AlphaFoldDB" id="A0A9D4CDK3"/>
<comment type="subcellular location">
    <subcellularLocation>
        <location evidence="3">Peroxisome</location>
    </subcellularLocation>
</comment>
<dbReference type="Pfam" id="PF02776">
    <property type="entry name" value="TPP_enzyme_N"/>
    <property type="match status" value="1"/>
</dbReference>
<dbReference type="InterPro" id="IPR012000">
    <property type="entry name" value="Thiamin_PyroP_enz_cen_dom"/>
</dbReference>
<dbReference type="SUPFAM" id="SSF52467">
    <property type="entry name" value="DHS-like NAD/FAD-binding domain"/>
    <property type="match status" value="1"/>
</dbReference>
<dbReference type="Proteomes" id="UP000828390">
    <property type="component" value="Unassembled WGS sequence"/>
</dbReference>
<dbReference type="Pfam" id="PF00205">
    <property type="entry name" value="TPP_enzyme_M"/>
    <property type="match status" value="1"/>
</dbReference>
<evidence type="ECO:0000256" key="14">
    <source>
        <dbReference type="ARBA" id="ARBA00023239"/>
    </source>
</evidence>
<dbReference type="FunFam" id="3.40.50.1220:FF:000006">
    <property type="entry name" value="2-hydroxyacyl-CoA lyase 1"/>
    <property type="match status" value="1"/>
</dbReference>
<evidence type="ECO:0000259" key="26">
    <source>
        <dbReference type="Pfam" id="PF02775"/>
    </source>
</evidence>
<gene>
    <name evidence="28" type="ORF">DPMN_064426</name>
</gene>
<keyword evidence="10" id="KW-0460">Magnesium</keyword>
<evidence type="ECO:0000259" key="27">
    <source>
        <dbReference type="Pfam" id="PF02776"/>
    </source>
</evidence>
<dbReference type="PANTHER" id="PTHR43710">
    <property type="entry name" value="2-HYDROXYACYL-COA LYASE"/>
    <property type="match status" value="1"/>
</dbReference>
<comment type="caution">
    <text evidence="28">The sequence shown here is derived from an EMBL/GenBank/DDBJ whole genome shotgun (WGS) entry which is preliminary data.</text>
</comment>
<evidence type="ECO:0000256" key="24">
    <source>
        <dbReference type="RuleBase" id="RU362132"/>
    </source>
</evidence>
<evidence type="ECO:0000256" key="13">
    <source>
        <dbReference type="ARBA" id="ARBA00023140"/>
    </source>
</evidence>
<feature type="domain" description="Thiamine pyrophosphate enzyme central" evidence="25">
    <location>
        <begin position="195"/>
        <end position="323"/>
    </location>
</feature>
<dbReference type="GO" id="GO:0000287">
    <property type="term" value="F:magnesium ion binding"/>
    <property type="evidence" value="ECO:0007669"/>
    <property type="project" value="InterPro"/>
</dbReference>
<evidence type="ECO:0000256" key="3">
    <source>
        <dbReference type="ARBA" id="ARBA00004275"/>
    </source>
</evidence>
<evidence type="ECO:0000256" key="20">
    <source>
        <dbReference type="ARBA" id="ARBA00051426"/>
    </source>
</evidence>
<keyword evidence="11 24" id="KW-0786">Thiamine pyrophosphate</keyword>
<keyword evidence="12" id="KW-0443">Lipid metabolism</keyword>
<evidence type="ECO:0000256" key="9">
    <source>
        <dbReference type="ARBA" id="ARBA00022832"/>
    </source>
</evidence>
<dbReference type="Pfam" id="PF02775">
    <property type="entry name" value="TPP_enzyme_C"/>
    <property type="match status" value="1"/>
</dbReference>
<accession>A0A9D4CDK3</accession>
<comment type="cofactor">
    <cofactor evidence="1">
        <name>Mg(2+)</name>
        <dbReference type="ChEBI" id="CHEBI:18420"/>
    </cofactor>
</comment>
<comment type="catalytic activity">
    <reaction evidence="18">
        <text>2-hydroxyoctadecanoyl-CoA = heptadecanal + formyl-CoA</text>
        <dbReference type="Rhea" id="RHEA:55196"/>
        <dbReference type="ChEBI" id="CHEBI:57376"/>
        <dbReference type="ChEBI" id="CHEBI:74116"/>
        <dbReference type="ChEBI" id="CHEBI:138631"/>
    </reaction>
    <physiologicalReaction direction="left-to-right" evidence="18">
        <dbReference type="Rhea" id="RHEA:55197"/>
    </physiologicalReaction>
</comment>
<evidence type="ECO:0000256" key="11">
    <source>
        <dbReference type="ARBA" id="ARBA00023052"/>
    </source>
</evidence>
<keyword evidence="8" id="KW-0479">Metal-binding</keyword>
<dbReference type="GO" id="GO:0030976">
    <property type="term" value="F:thiamine pyrophosphate binding"/>
    <property type="evidence" value="ECO:0007669"/>
    <property type="project" value="InterPro"/>
</dbReference>
<evidence type="ECO:0000256" key="22">
    <source>
        <dbReference type="ARBA" id="ARBA00075677"/>
    </source>
</evidence>
<dbReference type="Gene3D" id="3.40.50.1220">
    <property type="entry name" value="TPP-binding domain"/>
    <property type="match status" value="1"/>
</dbReference>
<protein>
    <recommendedName>
        <fullName evidence="21">2-hydroxyacyl-CoA lyase 1</fullName>
        <ecNumber evidence="17">4.1.2.63</ecNumber>
    </recommendedName>
    <alternativeName>
        <fullName evidence="22">2-hydroxyphytanoyl-CoA lyase</fullName>
    </alternativeName>
    <alternativeName>
        <fullName evidence="23">Phytanoyl-CoA 2-hydroxylase 2</fullName>
    </alternativeName>
</protein>
<evidence type="ECO:0000256" key="8">
    <source>
        <dbReference type="ARBA" id="ARBA00022723"/>
    </source>
</evidence>
<dbReference type="EMBL" id="JAIWYP010000013">
    <property type="protein sequence ID" value="KAH3721498.1"/>
    <property type="molecule type" value="Genomic_DNA"/>
</dbReference>
<dbReference type="InterPro" id="IPR029035">
    <property type="entry name" value="DHS-like_NAD/FAD-binding_dom"/>
</dbReference>
<organism evidence="28 29">
    <name type="scientific">Dreissena polymorpha</name>
    <name type="common">Zebra mussel</name>
    <name type="synonym">Mytilus polymorpha</name>
    <dbReference type="NCBI Taxonomy" id="45954"/>
    <lineage>
        <taxon>Eukaryota</taxon>
        <taxon>Metazoa</taxon>
        <taxon>Spiralia</taxon>
        <taxon>Lophotrochozoa</taxon>
        <taxon>Mollusca</taxon>
        <taxon>Bivalvia</taxon>
        <taxon>Autobranchia</taxon>
        <taxon>Heteroconchia</taxon>
        <taxon>Euheterodonta</taxon>
        <taxon>Imparidentia</taxon>
        <taxon>Neoheterodontei</taxon>
        <taxon>Myida</taxon>
        <taxon>Dreissenoidea</taxon>
        <taxon>Dreissenidae</taxon>
        <taxon>Dreissena</taxon>
    </lineage>
</organism>
<evidence type="ECO:0000256" key="17">
    <source>
        <dbReference type="ARBA" id="ARBA00044518"/>
    </source>
</evidence>
<dbReference type="GO" id="GO:0001561">
    <property type="term" value="P:fatty acid alpha-oxidation"/>
    <property type="evidence" value="ECO:0007669"/>
    <property type="project" value="TreeGrafter"/>
</dbReference>
<evidence type="ECO:0000256" key="1">
    <source>
        <dbReference type="ARBA" id="ARBA00001946"/>
    </source>
</evidence>